<sequence length="180" mass="20145">MGWIGNGREAKDAEFLELVSSRTGHLYRSACLLTSGDTHYAEDLVQEALSRMYVLWRRSAWTGRSRIDNPAAYTHTVMVRAFLAQQRRRSSGERPTDALPEPEGREDSDSTLRLTLLDALGRLSAKDRAVLVLRYWEDRSVEETAEVLHASSGAVRTRTTRALAKLRTLLGDSLGELAGR</sequence>
<dbReference type="Proteomes" id="UP000033699">
    <property type="component" value="Unassembled WGS sequence"/>
</dbReference>
<comment type="caution">
    <text evidence="8">The sequence shown here is derived from an EMBL/GenBank/DDBJ whole genome shotgun (WGS) entry which is preliminary data.</text>
</comment>
<reference evidence="8 9" key="1">
    <citation type="submission" date="2015-02" db="EMBL/GenBank/DDBJ databases">
        <authorList>
            <person name="Ju K.-S."/>
            <person name="Doroghazi J.R."/>
            <person name="Metcalf W."/>
        </authorList>
    </citation>
    <scope>NUCLEOTIDE SEQUENCE [LARGE SCALE GENOMIC DNA]</scope>
    <source>
        <strain evidence="8 9">ATCC 31215</strain>
    </source>
</reference>
<dbReference type="NCBIfam" id="TIGR02937">
    <property type="entry name" value="sigma70-ECF"/>
    <property type="match status" value="1"/>
</dbReference>
<dbReference type="SUPFAM" id="SSF88946">
    <property type="entry name" value="Sigma2 domain of RNA polymerase sigma factors"/>
    <property type="match status" value="1"/>
</dbReference>
<dbReference type="GO" id="GO:0016987">
    <property type="term" value="F:sigma factor activity"/>
    <property type="evidence" value="ECO:0007669"/>
    <property type="project" value="UniProtKB-KW"/>
</dbReference>
<evidence type="ECO:0000313" key="9">
    <source>
        <dbReference type="Proteomes" id="UP000033699"/>
    </source>
</evidence>
<accession>A0A0F2T778</accession>
<keyword evidence="9" id="KW-1185">Reference proteome</keyword>
<dbReference type="GO" id="GO:0006352">
    <property type="term" value="P:DNA-templated transcription initiation"/>
    <property type="evidence" value="ECO:0007669"/>
    <property type="project" value="InterPro"/>
</dbReference>
<proteinExistence type="inferred from homology"/>
<dbReference type="RefSeq" id="WP_045702410.1">
    <property type="nucleotide sequence ID" value="NZ_JZKH01000080.1"/>
</dbReference>
<evidence type="ECO:0000256" key="3">
    <source>
        <dbReference type="ARBA" id="ARBA00023082"/>
    </source>
</evidence>
<evidence type="ECO:0000256" key="2">
    <source>
        <dbReference type="ARBA" id="ARBA00023015"/>
    </source>
</evidence>
<feature type="compositionally biased region" description="Basic and acidic residues" evidence="6">
    <location>
        <begin position="90"/>
        <end position="110"/>
    </location>
</feature>
<keyword evidence="2" id="KW-0805">Transcription regulation</keyword>
<dbReference type="Gene3D" id="1.10.10.10">
    <property type="entry name" value="Winged helix-like DNA-binding domain superfamily/Winged helix DNA-binding domain"/>
    <property type="match status" value="1"/>
</dbReference>
<dbReference type="PATRIC" id="fig|359131.3.peg.7255"/>
<comment type="similarity">
    <text evidence="1">Belongs to the sigma-70 factor family. ECF subfamily.</text>
</comment>
<evidence type="ECO:0000256" key="1">
    <source>
        <dbReference type="ARBA" id="ARBA00010641"/>
    </source>
</evidence>
<dbReference type="GO" id="GO:0003677">
    <property type="term" value="F:DNA binding"/>
    <property type="evidence" value="ECO:0007669"/>
    <property type="project" value="UniProtKB-KW"/>
</dbReference>
<keyword evidence="4" id="KW-0238">DNA-binding</keyword>
<protein>
    <submittedName>
        <fullName evidence="8">RNA polymerase sigma24 factor</fullName>
    </submittedName>
</protein>
<keyword evidence="5" id="KW-0804">Transcription</keyword>
<dbReference type="Pfam" id="PF08281">
    <property type="entry name" value="Sigma70_r4_2"/>
    <property type="match status" value="1"/>
</dbReference>
<dbReference type="AlphaFoldDB" id="A0A0F2T778"/>
<dbReference type="OrthoDB" id="3785047at2"/>
<dbReference type="Gene3D" id="1.10.1740.10">
    <property type="match status" value="1"/>
</dbReference>
<feature type="domain" description="RNA polymerase sigma factor 70 region 4 type 2" evidence="7">
    <location>
        <begin position="115"/>
        <end position="166"/>
    </location>
</feature>
<dbReference type="InterPro" id="IPR013324">
    <property type="entry name" value="RNA_pol_sigma_r3/r4-like"/>
</dbReference>
<evidence type="ECO:0000256" key="4">
    <source>
        <dbReference type="ARBA" id="ARBA00023125"/>
    </source>
</evidence>
<evidence type="ECO:0000313" key="8">
    <source>
        <dbReference type="EMBL" id="KJS59074.1"/>
    </source>
</evidence>
<dbReference type="SUPFAM" id="SSF88659">
    <property type="entry name" value="Sigma3 and sigma4 domains of RNA polymerase sigma factors"/>
    <property type="match status" value="1"/>
</dbReference>
<dbReference type="InterPro" id="IPR036388">
    <property type="entry name" value="WH-like_DNA-bd_sf"/>
</dbReference>
<dbReference type="InterPro" id="IPR014325">
    <property type="entry name" value="RNA_pol_sigma-E_actinobac"/>
</dbReference>
<dbReference type="PANTHER" id="PTHR43133">
    <property type="entry name" value="RNA POLYMERASE ECF-TYPE SIGMA FACTO"/>
    <property type="match status" value="1"/>
</dbReference>
<dbReference type="NCBIfam" id="TIGR02983">
    <property type="entry name" value="SigE-fam_strep"/>
    <property type="match status" value="1"/>
</dbReference>
<gene>
    <name evidence="8" type="ORF">VM95_29430</name>
</gene>
<dbReference type="InterPro" id="IPR013249">
    <property type="entry name" value="RNA_pol_sigma70_r4_t2"/>
</dbReference>
<dbReference type="CDD" id="cd06171">
    <property type="entry name" value="Sigma70_r4"/>
    <property type="match status" value="1"/>
</dbReference>
<feature type="region of interest" description="Disordered" evidence="6">
    <location>
        <begin position="86"/>
        <end position="110"/>
    </location>
</feature>
<dbReference type="PANTHER" id="PTHR43133:SF50">
    <property type="entry name" value="ECF RNA POLYMERASE SIGMA FACTOR SIGM"/>
    <property type="match status" value="1"/>
</dbReference>
<evidence type="ECO:0000259" key="7">
    <source>
        <dbReference type="Pfam" id="PF08281"/>
    </source>
</evidence>
<evidence type="ECO:0000256" key="5">
    <source>
        <dbReference type="ARBA" id="ARBA00023163"/>
    </source>
</evidence>
<dbReference type="EMBL" id="JZKH01000080">
    <property type="protein sequence ID" value="KJS59074.1"/>
    <property type="molecule type" value="Genomic_DNA"/>
</dbReference>
<dbReference type="InterPro" id="IPR039425">
    <property type="entry name" value="RNA_pol_sigma-70-like"/>
</dbReference>
<dbReference type="InterPro" id="IPR014284">
    <property type="entry name" value="RNA_pol_sigma-70_dom"/>
</dbReference>
<name>A0A0F2T778_STRR3</name>
<dbReference type="InterPro" id="IPR013325">
    <property type="entry name" value="RNA_pol_sigma_r2"/>
</dbReference>
<keyword evidence="3" id="KW-0731">Sigma factor</keyword>
<organism evidence="8 9">
    <name type="scientific">Streptomyces rubellomurinus (strain ATCC 31215)</name>
    <dbReference type="NCBI Taxonomy" id="359131"/>
    <lineage>
        <taxon>Bacteria</taxon>
        <taxon>Bacillati</taxon>
        <taxon>Actinomycetota</taxon>
        <taxon>Actinomycetes</taxon>
        <taxon>Kitasatosporales</taxon>
        <taxon>Streptomycetaceae</taxon>
        <taxon>Streptomyces</taxon>
    </lineage>
</organism>
<evidence type="ECO:0000256" key="6">
    <source>
        <dbReference type="SAM" id="MobiDB-lite"/>
    </source>
</evidence>